<keyword evidence="3" id="KW-1185">Reference proteome</keyword>
<evidence type="ECO:0000313" key="2">
    <source>
        <dbReference type="EMBL" id="KHG07493.1"/>
    </source>
</evidence>
<proteinExistence type="predicted"/>
<evidence type="ECO:0000313" key="3">
    <source>
        <dbReference type="Proteomes" id="UP000032142"/>
    </source>
</evidence>
<gene>
    <name evidence="2" type="ORF">F383_34666</name>
</gene>
<dbReference type="Proteomes" id="UP000032142">
    <property type="component" value="Unassembled WGS sequence"/>
</dbReference>
<accession>A0A0B0MZE6</accession>
<feature type="transmembrane region" description="Helical" evidence="1">
    <location>
        <begin position="15"/>
        <end position="33"/>
    </location>
</feature>
<keyword evidence="1" id="KW-0812">Transmembrane</keyword>
<organism evidence="2 3">
    <name type="scientific">Gossypium arboreum</name>
    <name type="common">Tree cotton</name>
    <name type="synonym">Gossypium nanking</name>
    <dbReference type="NCBI Taxonomy" id="29729"/>
    <lineage>
        <taxon>Eukaryota</taxon>
        <taxon>Viridiplantae</taxon>
        <taxon>Streptophyta</taxon>
        <taxon>Embryophyta</taxon>
        <taxon>Tracheophyta</taxon>
        <taxon>Spermatophyta</taxon>
        <taxon>Magnoliopsida</taxon>
        <taxon>eudicotyledons</taxon>
        <taxon>Gunneridae</taxon>
        <taxon>Pentapetalae</taxon>
        <taxon>rosids</taxon>
        <taxon>malvids</taxon>
        <taxon>Malvales</taxon>
        <taxon>Malvaceae</taxon>
        <taxon>Malvoideae</taxon>
        <taxon>Gossypium</taxon>
    </lineage>
</organism>
<evidence type="ECO:0000256" key="1">
    <source>
        <dbReference type="SAM" id="Phobius"/>
    </source>
</evidence>
<feature type="transmembrane region" description="Helical" evidence="1">
    <location>
        <begin position="45"/>
        <end position="66"/>
    </location>
</feature>
<dbReference type="AlphaFoldDB" id="A0A0B0MZE6"/>
<name>A0A0B0MZE6_GOSAR</name>
<keyword evidence="1" id="KW-1133">Transmembrane helix</keyword>
<dbReference type="EMBL" id="JRRC01475606">
    <property type="protein sequence ID" value="KHG07493.1"/>
    <property type="molecule type" value="Genomic_DNA"/>
</dbReference>
<reference evidence="3" key="1">
    <citation type="submission" date="2014-09" db="EMBL/GenBank/DDBJ databases">
        <authorList>
            <person name="Mudge J."/>
            <person name="Ramaraj T."/>
            <person name="Lindquist I.E."/>
            <person name="Bharti A.K."/>
            <person name="Sundararajan A."/>
            <person name="Cameron C.T."/>
            <person name="Woodward J.E."/>
            <person name="May G.D."/>
            <person name="Brubaker C."/>
            <person name="Broadhvest J."/>
            <person name="Wilkins T.A."/>
        </authorList>
    </citation>
    <scope>NUCLEOTIDE SEQUENCE</scope>
    <source>
        <strain evidence="3">cv. AKA8401</strain>
    </source>
</reference>
<protein>
    <submittedName>
        <fullName evidence="2">Uncharacterized protein</fullName>
    </submittedName>
</protein>
<comment type="caution">
    <text evidence="2">The sequence shown here is derived from an EMBL/GenBank/DDBJ whole genome shotgun (WGS) entry which is preliminary data.</text>
</comment>
<keyword evidence="1" id="KW-0472">Membrane</keyword>
<sequence length="85" mass="9787">MLGSPKYFSKFDEPLLLATLKFSSLCLLLNSNYKILLIFQNFHIGLNSFHISLIFLSSSLLSFLLLRQTECNHLQKRGKSLGLFY</sequence>